<sequence>MSKPTTTRGLKSRVKEQQRRVRGLLIMFWLASVAAILCLGAASVPVFLMVVKVEPFIATGVCGGGFSFFLACCFYSRWVSELRELDTREEEYDIALQVEADRILNVA</sequence>
<reference evidence="3 4" key="1">
    <citation type="submission" date="2015-09" db="EMBL/GenBank/DDBJ databases">
        <title>Genome Sequences of Mycobacterium immunogenum Isolates, Recuperated from a Chloraminated Drinking Water Distribution System Simulator Subjected to Episodes of Nitrification.</title>
        <authorList>
            <person name="Gomez-Alvarez V."/>
            <person name="Revetta R.P."/>
        </authorList>
    </citation>
    <scope>NUCLEOTIDE SEQUENCE [LARGE SCALE GENOMIC DNA]</scope>
    <source>
        <strain evidence="3 4">H008</strain>
    </source>
</reference>
<evidence type="ECO:0000256" key="1">
    <source>
        <dbReference type="SAM" id="Phobius"/>
    </source>
</evidence>
<evidence type="ECO:0000313" key="2">
    <source>
        <dbReference type="EMBL" id="KPG14301.1"/>
    </source>
</evidence>
<dbReference type="RefSeq" id="WP_054173066.1">
    <property type="nucleotide sequence ID" value="NZ_LJFO01000003.1"/>
</dbReference>
<protein>
    <submittedName>
        <fullName evidence="3">Uncharacterized protein</fullName>
    </submittedName>
</protein>
<dbReference type="EMBL" id="LJFO01000003">
    <property type="protein sequence ID" value="KPG14369.1"/>
    <property type="molecule type" value="Genomic_DNA"/>
</dbReference>
<dbReference type="AlphaFoldDB" id="A0A7V8RXP3"/>
<comment type="caution">
    <text evidence="3">The sequence shown here is derived from an EMBL/GenBank/DDBJ whole genome shotgun (WGS) entry which is preliminary data.</text>
</comment>
<feature type="transmembrane region" description="Helical" evidence="1">
    <location>
        <begin position="56"/>
        <end position="75"/>
    </location>
</feature>
<evidence type="ECO:0000313" key="4">
    <source>
        <dbReference type="Proteomes" id="UP000037843"/>
    </source>
</evidence>
<dbReference type="EMBL" id="LJFO01000003">
    <property type="protein sequence ID" value="KPG14301.1"/>
    <property type="molecule type" value="Genomic_DNA"/>
</dbReference>
<accession>A0A7V8RXP3</accession>
<feature type="transmembrane region" description="Helical" evidence="1">
    <location>
        <begin position="21"/>
        <end position="50"/>
    </location>
</feature>
<name>A0A7V8RXP3_9MYCO</name>
<gene>
    <name evidence="2" type="ORF">AN908_06950</name>
    <name evidence="3" type="ORF">AN908_07405</name>
</gene>
<proteinExistence type="predicted"/>
<dbReference type="Proteomes" id="UP000037843">
    <property type="component" value="Unassembled WGS sequence"/>
</dbReference>
<keyword evidence="1" id="KW-0472">Membrane</keyword>
<evidence type="ECO:0000313" key="3">
    <source>
        <dbReference type="EMBL" id="KPG14369.1"/>
    </source>
</evidence>
<keyword evidence="1" id="KW-1133">Transmembrane helix</keyword>
<keyword evidence="1" id="KW-0812">Transmembrane</keyword>
<organism evidence="3 4">
    <name type="scientific">Mycobacteroides immunogenum</name>
    <dbReference type="NCBI Taxonomy" id="83262"/>
    <lineage>
        <taxon>Bacteria</taxon>
        <taxon>Bacillati</taxon>
        <taxon>Actinomycetota</taxon>
        <taxon>Actinomycetes</taxon>
        <taxon>Mycobacteriales</taxon>
        <taxon>Mycobacteriaceae</taxon>
        <taxon>Mycobacteroides</taxon>
    </lineage>
</organism>